<dbReference type="PANTHER" id="PTHR21560">
    <property type="entry name" value="VERY KIND PROTEIN"/>
    <property type="match status" value="1"/>
</dbReference>
<keyword evidence="1" id="KW-0677">Repeat</keyword>
<dbReference type="PANTHER" id="PTHR21560:SF0">
    <property type="entry name" value="KINASE NON-CATALYTIC C-LOBE DOMAIN-CONTAINING PROTEIN 1"/>
    <property type="match status" value="1"/>
</dbReference>
<proteinExistence type="predicted"/>
<name>R7T3A0_CAPTE</name>
<reference evidence="3 5" key="2">
    <citation type="journal article" date="2013" name="Nature">
        <title>Insights into bilaterian evolution from three spiralian genomes.</title>
        <authorList>
            <person name="Simakov O."/>
            <person name="Marletaz F."/>
            <person name="Cho S.J."/>
            <person name="Edsinger-Gonzales E."/>
            <person name="Havlak P."/>
            <person name="Hellsten U."/>
            <person name="Kuo D.H."/>
            <person name="Larsson T."/>
            <person name="Lv J."/>
            <person name="Arendt D."/>
            <person name="Savage R."/>
            <person name="Osoegawa K."/>
            <person name="de Jong P."/>
            <person name="Grimwood J."/>
            <person name="Chapman J.A."/>
            <person name="Shapiro H."/>
            <person name="Aerts A."/>
            <person name="Otillar R.P."/>
            <person name="Terry A.Y."/>
            <person name="Boore J.L."/>
            <person name="Grigoriev I.V."/>
            <person name="Lindberg D.R."/>
            <person name="Seaver E.C."/>
            <person name="Weisblat D.A."/>
            <person name="Putnam N.H."/>
            <person name="Rokhsar D.S."/>
        </authorList>
    </citation>
    <scope>NUCLEOTIDE SEQUENCE</scope>
    <source>
        <strain evidence="3 5">I ESC-2004</strain>
    </source>
</reference>
<keyword evidence="5" id="KW-1185">Reference proteome</keyword>
<dbReference type="GO" id="GO:0007264">
    <property type="term" value="P:small GTPase-mediated signal transduction"/>
    <property type="evidence" value="ECO:0007669"/>
    <property type="project" value="InterPro"/>
</dbReference>
<evidence type="ECO:0000313" key="3">
    <source>
        <dbReference type="EMBL" id="ELT87103.1"/>
    </source>
</evidence>
<feature type="domain" description="KIND" evidence="2">
    <location>
        <begin position="90"/>
        <end position="194"/>
    </location>
</feature>
<accession>R7T3A0</accession>
<evidence type="ECO:0000259" key="2">
    <source>
        <dbReference type="PROSITE" id="PS51377"/>
    </source>
</evidence>
<dbReference type="InterPro" id="IPR011009">
    <property type="entry name" value="Kinase-like_dom_sf"/>
</dbReference>
<organism evidence="3">
    <name type="scientific">Capitella teleta</name>
    <name type="common">Polychaete worm</name>
    <dbReference type="NCBI Taxonomy" id="283909"/>
    <lineage>
        <taxon>Eukaryota</taxon>
        <taxon>Metazoa</taxon>
        <taxon>Spiralia</taxon>
        <taxon>Lophotrochozoa</taxon>
        <taxon>Annelida</taxon>
        <taxon>Polychaeta</taxon>
        <taxon>Sedentaria</taxon>
        <taxon>Scolecida</taxon>
        <taxon>Capitellidae</taxon>
        <taxon>Capitella</taxon>
    </lineage>
</organism>
<dbReference type="InterPro" id="IPR029899">
    <property type="entry name" value="KNDC1"/>
</dbReference>
<dbReference type="Proteomes" id="UP000014760">
    <property type="component" value="Unassembled WGS sequence"/>
</dbReference>
<reference evidence="4" key="3">
    <citation type="submission" date="2015-06" db="UniProtKB">
        <authorList>
            <consortium name="EnsemblMetazoa"/>
        </authorList>
    </citation>
    <scope>IDENTIFICATION</scope>
</reference>
<dbReference type="GO" id="GO:0005085">
    <property type="term" value="F:guanyl-nucleotide exchange factor activity"/>
    <property type="evidence" value="ECO:0007669"/>
    <property type="project" value="InterPro"/>
</dbReference>
<dbReference type="HOGENOM" id="CLU_1403678_0_0_1"/>
<reference evidence="5" key="1">
    <citation type="submission" date="2012-12" db="EMBL/GenBank/DDBJ databases">
        <authorList>
            <person name="Hellsten U."/>
            <person name="Grimwood J."/>
            <person name="Chapman J.A."/>
            <person name="Shapiro H."/>
            <person name="Aerts A."/>
            <person name="Otillar R.P."/>
            <person name="Terry A.Y."/>
            <person name="Boore J.L."/>
            <person name="Simakov O."/>
            <person name="Marletaz F."/>
            <person name="Cho S.-J."/>
            <person name="Edsinger-Gonzales E."/>
            <person name="Havlak P."/>
            <person name="Kuo D.-H."/>
            <person name="Larsson T."/>
            <person name="Lv J."/>
            <person name="Arendt D."/>
            <person name="Savage R."/>
            <person name="Osoegawa K."/>
            <person name="de Jong P."/>
            <person name="Lindberg D.R."/>
            <person name="Seaver E.C."/>
            <person name="Weisblat D.A."/>
            <person name="Putnam N.H."/>
            <person name="Grigoriev I.V."/>
            <person name="Rokhsar D.S."/>
        </authorList>
    </citation>
    <scope>NUCLEOTIDE SEQUENCE</scope>
    <source>
        <strain evidence="5">I ESC-2004</strain>
    </source>
</reference>
<dbReference type="GO" id="GO:0048814">
    <property type="term" value="P:regulation of dendrite morphogenesis"/>
    <property type="evidence" value="ECO:0007669"/>
    <property type="project" value="TreeGrafter"/>
</dbReference>
<dbReference type="EMBL" id="KB312513">
    <property type="protein sequence ID" value="ELT87103.1"/>
    <property type="molecule type" value="Genomic_DNA"/>
</dbReference>
<dbReference type="Gene3D" id="1.10.510.10">
    <property type="entry name" value="Transferase(Phosphotransferase) domain 1"/>
    <property type="match status" value="1"/>
</dbReference>
<dbReference type="EnsemblMetazoa" id="CapteT189348">
    <property type="protein sequence ID" value="CapteP189348"/>
    <property type="gene ID" value="CapteG189348"/>
</dbReference>
<protein>
    <recommendedName>
        <fullName evidence="2">KIND domain-containing protein</fullName>
    </recommendedName>
</protein>
<gene>
    <name evidence="3" type="ORF">CAPTEDRAFT_189348</name>
</gene>
<dbReference type="GO" id="GO:0043025">
    <property type="term" value="C:neuronal cell body"/>
    <property type="evidence" value="ECO:0007669"/>
    <property type="project" value="TreeGrafter"/>
</dbReference>
<dbReference type="EMBL" id="AMQN01016072">
    <property type="status" value="NOT_ANNOTATED_CDS"/>
    <property type="molecule type" value="Genomic_DNA"/>
</dbReference>
<dbReference type="OrthoDB" id="10254377at2759"/>
<sequence>MVVYPTKLLFDKGNLVINGKVPGRVEHDKHVSHVYISEDGREKKGIDRQISKSILTGDPKMSLVHGNNDGNFPVLGFDLMPSLNEGDERCSLSDLLTWRDDALTDSEIWAVCRECCLALTSVQHSPDMFQALCITPDTLAFDANGAICLLDFSDHEGNLVYLAPEFDSLGNSFKVKFNLISFINSSIALVTSKR</sequence>
<dbReference type="InterPro" id="IPR011019">
    <property type="entry name" value="KIND_dom"/>
</dbReference>
<dbReference type="GO" id="GO:0030425">
    <property type="term" value="C:dendrite"/>
    <property type="evidence" value="ECO:0007669"/>
    <property type="project" value="TreeGrafter"/>
</dbReference>
<dbReference type="PROSITE" id="PS51377">
    <property type="entry name" value="KIND"/>
    <property type="match status" value="1"/>
</dbReference>
<dbReference type="GO" id="GO:0032045">
    <property type="term" value="C:guanyl-nucleotide exchange factor complex"/>
    <property type="evidence" value="ECO:0007669"/>
    <property type="project" value="TreeGrafter"/>
</dbReference>
<dbReference type="SUPFAM" id="SSF56112">
    <property type="entry name" value="Protein kinase-like (PK-like)"/>
    <property type="match status" value="1"/>
</dbReference>
<evidence type="ECO:0000256" key="1">
    <source>
        <dbReference type="ARBA" id="ARBA00022737"/>
    </source>
</evidence>
<dbReference type="AlphaFoldDB" id="R7T3A0"/>
<evidence type="ECO:0000313" key="5">
    <source>
        <dbReference type="Proteomes" id="UP000014760"/>
    </source>
</evidence>
<evidence type="ECO:0000313" key="4">
    <source>
        <dbReference type="EnsemblMetazoa" id="CapteP189348"/>
    </source>
</evidence>